<evidence type="ECO:0000259" key="1">
    <source>
        <dbReference type="SMART" id="SM00881"/>
    </source>
</evidence>
<evidence type="ECO:0000313" key="5">
    <source>
        <dbReference type="Proteomes" id="UP000050515"/>
    </source>
</evidence>
<dbReference type="SUPFAM" id="SSF51735">
    <property type="entry name" value="NAD(P)-binding Rossmann-fold domains"/>
    <property type="match status" value="1"/>
</dbReference>
<organism evidence="3 4">
    <name type="scientific">Acidiplasma aeolicum</name>
    <dbReference type="NCBI Taxonomy" id="507754"/>
    <lineage>
        <taxon>Archaea</taxon>
        <taxon>Methanobacteriati</taxon>
        <taxon>Thermoplasmatota</taxon>
        <taxon>Thermoplasmata</taxon>
        <taxon>Thermoplasmatales</taxon>
        <taxon>Ferroplasmaceae</taxon>
        <taxon>Acidiplasma</taxon>
    </lineage>
</organism>
<gene>
    <name evidence="3" type="ORF">AOG54_05170</name>
    <name evidence="2" type="ORF">SE19_03020</name>
</gene>
<comment type="caution">
    <text evidence="3">The sequence shown here is derived from an EMBL/GenBank/DDBJ whole genome shotgun (WGS) entry which is preliminary data.</text>
</comment>
<dbReference type="RefSeq" id="WP_048101561.1">
    <property type="nucleotide sequence ID" value="NZ_LJCQ01000151.1"/>
</dbReference>
<evidence type="ECO:0000313" key="3">
    <source>
        <dbReference type="EMBL" id="KQB34339.1"/>
    </source>
</evidence>
<dbReference type="PATRIC" id="fig|507754.4.peg.1317"/>
<dbReference type="PANTHER" id="PTHR33303:SF2">
    <property type="entry name" value="COA-BINDING DOMAIN-CONTAINING PROTEIN"/>
    <property type="match status" value="1"/>
</dbReference>
<evidence type="ECO:0000313" key="2">
    <source>
        <dbReference type="EMBL" id="KPV46986.1"/>
    </source>
</evidence>
<dbReference type="PANTHER" id="PTHR33303">
    <property type="entry name" value="CYTOPLASMIC PROTEIN-RELATED"/>
    <property type="match status" value="1"/>
</dbReference>
<dbReference type="EMBL" id="LJCQ01000151">
    <property type="protein sequence ID" value="KPV46986.1"/>
    <property type="molecule type" value="Genomic_DNA"/>
</dbReference>
<dbReference type="Pfam" id="PF13380">
    <property type="entry name" value="CoA_binding_2"/>
    <property type="match status" value="1"/>
</dbReference>
<protein>
    <submittedName>
        <fullName evidence="3">CoA-binding protein</fullName>
    </submittedName>
</protein>
<reference evidence="3 4" key="2">
    <citation type="submission" date="2015-09" db="EMBL/GenBank/DDBJ databases">
        <title>Heavy metals and arsenic resistance mechanisms in polyextremophilic archaea of the family Ferroplasmaceae.</title>
        <authorList>
            <person name="Bulaev A.G."/>
            <person name="Kanygina A.V."/>
        </authorList>
    </citation>
    <scope>NUCLEOTIDE SEQUENCE [LARGE SCALE GENOMIC DNA]</scope>
    <source>
        <strain evidence="3 4">VT</strain>
    </source>
</reference>
<dbReference type="EMBL" id="LKBG01000245">
    <property type="protein sequence ID" value="KQB34339.1"/>
    <property type="molecule type" value="Genomic_DNA"/>
</dbReference>
<reference evidence="2 5" key="1">
    <citation type="submission" date="2015-09" db="EMBL/GenBank/DDBJ databases">
        <title>Draft genome sequence of Acidiplasma aeolicum DSM 18409.</title>
        <authorList>
            <person name="Hemp J."/>
        </authorList>
    </citation>
    <scope>NUCLEOTIDE SEQUENCE [LARGE SCALE GENOMIC DNA]</scope>
    <source>
        <strain evidence="2 5">V</strain>
    </source>
</reference>
<sequence>MSPEEVLKKYKNVAVVGISEKPDRYSNIVAKYLMDNGYNIIPVNPSIEEWNGIKSYKDLNSVDKPVDVVDIFRKPEYVTDIVKQAIGKAKVIWMQEGIINEEARDVAEKNGMYVVMDKCMKKELEKLKQK</sequence>
<dbReference type="InterPro" id="IPR003781">
    <property type="entry name" value="CoA-bd"/>
</dbReference>
<keyword evidence="4" id="KW-1185">Reference proteome</keyword>
<dbReference type="Proteomes" id="UP000050515">
    <property type="component" value="Unassembled WGS sequence"/>
</dbReference>
<dbReference type="GeneID" id="84222419"/>
<dbReference type="InterPro" id="IPR036291">
    <property type="entry name" value="NAD(P)-bd_dom_sf"/>
</dbReference>
<name>A0A0Q0XI30_9ARCH</name>
<dbReference type="OrthoDB" id="42776at2157"/>
<dbReference type="SMART" id="SM00881">
    <property type="entry name" value="CoA_binding"/>
    <property type="match status" value="1"/>
</dbReference>
<proteinExistence type="predicted"/>
<dbReference type="AlphaFoldDB" id="A0A0Q0XI30"/>
<accession>A0A0Q0XI30</accession>
<feature type="domain" description="CoA-binding" evidence="1">
    <location>
        <begin position="7"/>
        <end position="98"/>
    </location>
</feature>
<evidence type="ECO:0000313" key="4">
    <source>
        <dbReference type="Proteomes" id="UP000050320"/>
    </source>
</evidence>
<dbReference type="Proteomes" id="UP000050320">
    <property type="component" value="Unassembled WGS sequence"/>
</dbReference>
<dbReference type="Gene3D" id="3.40.50.720">
    <property type="entry name" value="NAD(P)-binding Rossmann-like Domain"/>
    <property type="match status" value="1"/>
</dbReference>